<dbReference type="InterPro" id="IPR014755">
    <property type="entry name" value="Cu-Rt/internalin_Ig-like"/>
</dbReference>
<feature type="chain" id="PRO_5039286562" evidence="2">
    <location>
        <begin position="22"/>
        <end position="1083"/>
    </location>
</feature>
<dbReference type="PROSITE" id="PS51272">
    <property type="entry name" value="SLH"/>
    <property type="match status" value="3"/>
</dbReference>
<name>A0A1G8ASX2_9BACI</name>
<dbReference type="Pfam" id="PF13205">
    <property type="entry name" value="Big_5"/>
    <property type="match status" value="1"/>
</dbReference>
<evidence type="ECO:0000259" key="3">
    <source>
        <dbReference type="PROSITE" id="PS51272"/>
    </source>
</evidence>
<evidence type="ECO:0000256" key="2">
    <source>
        <dbReference type="SAM" id="SignalP"/>
    </source>
</evidence>
<dbReference type="InterPro" id="IPR032812">
    <property type="entry name" value="SbsA_Ig"/>
</dbReference>
<dbReference type="Gene3D" id="2.60.40.1220">
    <property type="match status" value="2"/>
</dbReference>
<dbReference type="InterPro" id="IPR054604">
    <property type="entry name" value="SbsC_Big-like"/>
</dbReference>
<feature type="domain" description="SLH" evidence="3">
    <location>
        <begin position="162"/>
        <end position="224"/>
    </location>
</feature>
<dbReference type="RefSeq" id="WP_091271565.1">
    <property type="nucleotide sequence ID" value="NZ_FNDK01000003.1"/>
</dbReference>
<accession>A0A1G8ASX2</accession>
<evidence type="ECO:0000256" key="1">
    <source>
        <dbReference type="ARBA" id="ARBA00022729"/>
    </source>
</evidence>
<dbReference type="STRING" id="568899.SAMN05192534_1034"/>
<dbReference type="InterPro" id="IPR011050">
    <property type="entry name" value="Pectin_lyase_fold/virulence"/>
</dbReference>
<dbReference type="Proteomes" id="UP000199163">
    <property type="component" value="Unassembled WGS sequence"/>
</dbReference>
<sequence length="1083" mass="115133">MSYNPKSYRKFLAGSVSAAMAATTFGAVAPVDVETADAAEAFPDVSNDYWASESIQRLADNSIIGGFEDGTYGPGLEIKRGQVAAMLVAAFDLEVDENASAPFEDLTDESYFTPYAAAVKEAGLIKGREDNTVFAAGMDLSRQQMATILVRAFDLEHRDDVDAVVNDLDEANASHKENIEILAQYGITNTGDGNFRPKETVTRAQFAVFLDRALDLEQDIANVSSVQAVDSTTVEVSLDSQVENVQADDFAFDPELAVEEAEVIAPADSEASEDAEGSVVRLTTEEQTGNQEYALSYKGEATDESITGIAPELAVENAAAVTPTSVEVTFNQEVEEFDRNDVVLEADNGEREFVSDVTLAEDGQSATLDLYNQLSDETSYDVTVETGEESVTGSFDYIVGDIAEIEVSDQAIKAGEETDIEYKVFTTTGLDVTETEDVTFHSTGDISADGSVKLADGESIFATIEAGDVESDRFKITGNDSEATELVDYTVGAASWDDDEFESDQQIALGQTGELNVLFHDQYGEQVSNDTTFETLTPGVLIVDKQNGTLTPRSEGTADVRVTNGDVSEIITIDVVAEPELNGIVLDNEKAEDGSLSINPNVNESTTLDVQLQDQHGDDFSQEEELTVEVDGESIEADSEVTTNADGSAAITLNTVAEEFGTSTVTVSNEDGSISESIDVNVVEAGEVEDYELSGLTDLDLNGENNEDTQATTTLELFPVDENGVEVDGAVEAEWTVENEDGEEVDTYTGTAAELGVGGDLDLEGESEGTYTVKAEIGSLEVVNTTFELVDTTEETEYVASQTQDEVELTYDEEVNEVLQDAFEVTEEGSSKAVDIDGFDYDSDNVSVVDNDGSVDEDGTATLYVDTITVDDDNEVDVDFSIDVNVDQTIANVSDQEELSAALEDGSVKTINLDGETEFDAFAVTRDDVTINGNGADIAVGDIQGYGTAAGIAVDASGVVINDVTISGDGSGNGIIGSGEDVEFTVNNADVSDVTTGIYANAAQESDAALTAENNTFTNVEAGIGGTENATIDVTNNTFKDAGEGIGLGGGVTVTGADDDEFATYLEDENTFEDVDTEVKNYR</sequence>
<gene>
    <name evidence="4" type="ORF">SAMN05192534_1034</name>
</gene>
<dbReference type="Pfam" id="PF20585">
    <property type="entry name" value="Pectate_lyase_5"/>
    <property type="match status" value="1"/>
</dbReference>
<dbReference type="PROSITE" id="PS51318">
    <property type="entry name" value="TAT"/>
    <property type="match status" value="1"/>
</dbReference>
<dbReference type="OrthoDB" id="2867478at2"/>
<dbReference type="Pfam" id="PF22359">
    <property type="entry name" value="Big-like"/>
    <property type="match status" value="1"/>
</dbReference>
<keyword evidence="1 2" id="KW-0732">Signal</keyword>
<dbReference type="EMBL" id="FNDK01000003">
    <property type="protein sequence ID" value="SDH24009.1"/>
    <property type="molecule type" value="Genomic_DNA"/>
</dbReference>
<dbReference type="Gene3D" id="2.60.40.1080">
    <property type="match status" value="1"/>
</dbReference>
<feature type="signal peptide" evidence="2">
    <location>
        <begin position="1"/>
        <end position="21"/>
    </location>
</feature>
<dbReference type="Pfam" id="PF00395">
    <property type="entry name" value="SLH"/>
    <property type="match status" value="3"/>
</dbReference>
<reference evidence="4 5" key="1">
    <citation type="submission" date="2016-10" db="EMBL/GenBank/DDBJ databases">
        <authorList>
            <person name="de Groot N.N."/>
        </authorList>
    </citation>
    <scope>NUCLEOTIDE SEQUENCE [LARGE SCALE GENOMIC DNA]</scope>
    <source>
        <strain evidence="4 5">DSM 21632</strain>
    </source>
</reference>
<protein>
    <submittedName>
        <fullName evidence="4">S-layer homology domain-containing protein</fullName>
    </submittedName>
</protein>
<feature type="domain" description="SLH" evidence="3">
    <location>
        <begin position="38"/>
        <end position="101"/>
    </location>
</feature>
<organism evidence="4 5">
    <name type="scientific">Alteribacillus persepolensis</name>
    <dbReference type="NCBI Taxonomy" id="568899"/>
    <lineage>
        <taxon>Bacteria</taxon>
        <taxon>Bacillati</taxon>
        <taxon>Bacillota</taxon>
        <taxon>Bacilli</taxon>
        <taxon>Bacillales</taxon>
        <taxon>Bacillaceae</taxon>
        <taxon>Alteribacillus</taxon>
    </lineage>
</organism>
<proteinExistence type="predicted"/>
<dbReference type="AlphaFoldDB" id="A0A1G8ASX2"/>
<dbReference type="PANTHER" id="PTHR43308:SF5">
    <property type="entry name" value="S-LAYER PROTEIN _ PEPTIDOGLYCAN ENDO-BETA-N-ACETYLGLUCOSAMINIDASE"/>
    <property type="match status" value="1"/>
</dbReference>
<evidence type="ECO:0000313" key="5">
    <source>
        <dbReference type="Proteomes" id="UP000199163"/>
    </source>
</evidence>
<dbReference type="PANTHER" id="PTHR43308">
    <property type="entry name" value="OUTER MEMBRANE PROTEIN ALPHA-RELATED"/>
    <property type="match status" value="1"/>
</dbReference>
<dbReference type="InterPro" id="IPR046776">
    <property type="entry name" value="Pectate_lyase_5"/>
</dbReference>
<dbReference type="InterPro" id="IPR051465">
    <property type="entry name" value="Cell_Envelope_Struct_Comp"/>
</dbReference>
<keyword evidence="5" id="KW-1185">Reference proteome</keyword>
<dbReference type="InterPro" id="IPR006311">
    <property type="entry name" value="TAT_signal"/>
</dbReference>
<feature type="domain" description="SLH" evidence="3">
    <location>
        <begin position="102"/>
        <end position="161"/>
    </location>
</feature>
<evidence type="ECO:0000313" key="4">
    <source>
        <dbReference type="EMBL" id="SDH24009.1"/>
    </source>
</evidence>
<dbReference type="InterPro" id="IPR001119">
    <property type="entry name" value="SLH_dom"/>
</dbReference>
<dbReference type="SUPFAM" id="SSF51126">
    <property type="entry name" value="Pectin lyase-like"/>
    <property type="match status" value="1"/>
</dbReference>